<evidence type="ECO:0000256" key="2">
    <source>
        <dbReference type="RuleBase" id="RU369065"/>
    </source>
</evidence>
<sequence>MERDFMGLVPKKPLSAIVKQETDDAVDSSSCEPMTQSGVQWSLSNKTANPSQIISISSGQGGSHKLYPPGILKKNLPLDKQAGTVHPLAGYPLPKYDAHLVNHSHGAKITNQMVSVPVSFPALQSHLPSTAQNVPGSRPFGAACMLPSVSCLPVDGAAVGSTDLRNAAKSSNGPSQLTIFYNGLVCVYDDVSSEKAQAIMLLAGNGDSINLNEAAPVPKAQPPVSRSLAVGVSSASIEVYPVKPVAPSNNKPELPRVVGPRGVGRMDFVTPGAPLARKASLARFLDKRKERVMSALPYGGLKNSSECNTSRKDAASFIPNSATLSPLPAIN</sequence>
<dbReference type="GO" id="GO:0031347">
    <property type="term" value="P:regulation of defense response"/>
    <property type="evidence" value="ECO:0007669"/>
    <property type="project" value="UniProtKB-UniRule"/>
</dbReference>
<dbReference type="EMBL" id="BSYO01000016">
    <property type="protein sequence ID" value="GMH16099.1"/>
    <property type="molecule type" value="Genomic_DNA"/>
</dbReference>
<dbReference type="InterPro" id="IPR040390">
    <property type="entry name" value="TIFY/JAZ"/>
</dbReference>
<dbReference type="SMART" id="SM00979">
    <property type="entry name" value="TIFY"/>
    <property type="match status" value="1"/>
</dbReference>
<dbReference type="InterPro" id="IPR010399">
    <property type="entry name" value="Tify_dom"/>
</dbReference>
<dbReference type="Pfam" id="PF09425">
    <property type="entry name" value="Jas_motif"/>
    <property type="match status" value="1"/>
</dbReference>
<evidence type="ECO:0000313" key="4">
    <source>
        <dbReference type="EMBL" id="GMH16099.1"/>
    </source>
</evidence>
<dbReference type="GO" id="GO:0005634">
    <property type="term" value="C:nucleus"/>
    <property type="evidence" value="ECO:0007669"/>
    <property type="project" value="UniProtKB-SubCell"/>
</dbReference>
<dbReference type="GO" id="GO:2000022">
    <property type="term" value="P:regulation of jasmonic acid mediated signaling pathway"/>
    <property type="evidence" value="ECO:0007669"/>
    <property type="project" value="UniProtKB-UniRule"/>
</dbReference>
<gene>
    <name evidence="4" type="ORF">Nepgr_017940</name>
</gene>
<evidence type="ECO:0000259" key="3">
    <source>
        <dbReference type="PROSITE" id="PS51320"/>
    </source>
</evidence>
<dbReference type="PANTHER" id="PTHR33077">
    <property type="entry name" value="PROTEIN TIFY 4A-RELATED-RELATED"/>
    <property type="match status" value="1"/>
</dbReference>
<feature type="domain" description="Tify" evidence="3">
    <location>
        <begin position="170"/>
        <end position="205"/>
    </location>
</feature>
<evidence type="ECO:0000256" key="1">
    <source>
        <dbReference type="ARBA" id="ARBA00008614"/>
    </source>
</evidence>
<keyword evidence="5" id="KW-1185">Reference proteome</keyword>
<dbReference type="PROSITE" id="PS51320">
    <property type="entry name" value="TIFY"/>
    <property type="match status" value="1"/>
</dbReference>
<protein>
    <recommendedName>
        <fullName evidence="2">Protein TIFY</fullName>
    </recommendedName>
    <alternativeName>
        <fullName evidence="2">Jasmonate ZIM domain-containing protein</fullName>
    </alternativeName>
</protein>
<organism evidence="4 5">
    <name type="scientific">Nepenthes gracilis</name>
    <name type="common">Slender pitcher plant</name>
    <dbReference type="NCBI Taxonomy" id="150966"/>
    <lineage>
        <taxon>Eukaryota</taxon>
        <taxon>Viridiplantae</taxon>
        <taxon>Streptophyta</taxon>
        <taxon>Embryophyta</taxon>
        <taxon>Tracheophyta</taxon>
        <taxon>Spermatophyta</taxon>
        <taxon>Magnoliopsida</taxon>
        <taxon>eudicotyledons</taxon>
        <taxon>Gunneridae</taxon>
        <taxon>Pentapetalae</taxon>
        <taxon>Caryophyllales</taxon>
        <taxon>Nepenthaceae</taxon>
        <taxon>Nepenthes</taxon>
    </lineage>
</organism>
<accession>A0AAD3SSI3</accession>
<reference evidence="4" key="1">
    <citation type="submission" date="2023-05" db="EMBL/GenBank/DDBJ databases">
        <title>Nepenthes gracilis genome sequencing.</title>
        <authorList>
            <person name="Fukushima K."/>
        </authorList>
    </citation>
    <scope>NUCLEOTIDE SEQUENCE</scope>
    <source>
        <strain evidence="4">SING2019-196</strain>
    </source>
</reference>
<dbReference type="InterPro" id="IPR018467">
    <property type="entry name" value="CCT_CS"/>
</dbReference>
<comment type="subcellular location">
    <subcellularLocation>
        <location evidence="2">Nucleus</location>
    </subcellularLocation>
</comment>
<dbReference type="Pfam" id="PF06200">
    <property type="entry name" value="tify"/>
    <property type="match status" value="1"/>
</dbReference>
<keyword evidence="2" id="KW-0539">Nucleus</keyword>
<name>A0AAD3SSI3_NEPGR</name>
<comment type="similarity">
    <text evidence="1 2">Belongs to the TIFY/JAZ family.</text>
</comment>
<comment type="domain">
    <text evidence="2">The jas domain is required for interaction with COI1.</text>
</comment>
<comment type="function">
    <text evidence="2">Repressor of jasmonate responses.</text>
</comment>
<keyword evidence="2" id="KW-1184">Jasmonic acid signaling pathway</keyword>
<comment type="caution">
    <text evidence="4">The sequence shown here is derived from an EMBL/GenBank/DDBJ whole genome shotgun (WGS) entry which is preliminary data.</text>
</comment>
<dbReference type="GO" id="GO:0009611">
    <property type="term" value="P:response to wounding"/>
    <property type="evidence" value="ECO:0007669"/>
    <property type="project" value="UniProtKB-UniRule"/>
</dbReference>
<proteinExistence type="inferred from homology"/>
<dbReference type="AlphaFoldDB" id="A0AAD3SSI3"/>
<dbReference type="Proteomes" id="UP001279734">
    <property type="component" value="Unassembled WGS sequence"/>
</dbReference>
<dbReference type="PANTHER" id="PTHR33077:SF90">
    <property type="entry name" value="PROTEIN TIFY 7"/>
    <property type="match status" value="1"/>
</dbReference>
<evidence type="ECO:0000313" key="5">
    <source>
        <dbReference type="Proteomes" id="UP001279734"/>
    </source>
</evidence>